<evidence type="ECO:0000256" key="3">
    <source>
        <dbReference type="ARBA" id="ARBA00022884"/>
    </source>
</evidence>
<evidence type="ECO:0000256" key="2">
    <source>
        <dbReference type="ARBA" id="ARBA00022795"/>
    </source>
</evidence>
<dbReference type="InterPro" id="IPR009967">
    <property type="entry name" value="Flagellum_FlbT"/>
</dbReference>
<proteinExistence type="predicted"/>
<dbReference type="Proteomes" id="UP000613582">
    <property type="component" value="Unassembled WGS sequence"/>
</dbReference>
<organism evidence="4 5">
    <name type="scientific">Aquisalinus flavus</name>
    <dbReference type="NCBI Taxonomy" id="1526572"/>
    <lineage>
        <taxon>Bacteria</taxon>
        <taxon>Pseudomonadati</taxon>
        <taxon>Pseudomonadota</taxon>
        <taxon>Alphaproteobacteria</taxon>
        <taxon>Parvularculales</taxon>
        <taxon>Parvularculaceae</taxon>
        <taxon>Aquisalinus</taxon>
    </lineage>
</organism>
<dbReference type="GO" id="GO:0048027">
    <property type="term" value="F:mRNA 5'-UTR binding"/>
    <property type="evidence" value="ECO:0007669"/>
    <property type="project" value="InterPro"/>
</dbReference>
<reference evidence="4" key="2">
    <citation type="submission" date="2020-09" db="EMBL/GenBank/DDBJ databases">
        <authorList>
            <person name="Sun Q."/>
            <person name="Zhou Y."/>
        </authorList>
    </citation>
    <scope>NUCLEOTIDE SEQUENCE</scope>
    <source>
        <strain evidence="4">CGMCC 1.12921</strain>
    </source>
</reference>
<accession>A0A8J2V4R9</accession>
<keyword evidence="3" id="KW-0694">RNA-binding</keyword>
<keyword evidence="2" id="KW-1005">Bacterial flagellum biogenesis</keyword>
<protein>
    <submittedName>
        <fullName evidence="4">Flagellum biosynthesis repressor protein FlbT</fullName>
    </submittedName>
</protein>
<keyword evidence="1" id="KW-0678">Repressor</keyword>
<dbReference type="EMBL" id="BMGH01000001">
    <property type="protein sequence ID" value="GGD12228.1"/>
    <property type="molecule type" value="Genomic_DNA"/>
</dbReference>
<sequence length="147" mass="16407">MAGLVLNLRPNEKFIINGVVVQNGAKRAQIRIENDDANVLRVSDAIHPKDVNTPVKRAYYIAQLLISCDIEEAEGRKKLAGALQDLLGVFRMGDPAERLGKAVESLQERRYYSIICHLKAILPAEEELLNYAHSRQAMGEPMLKQAV</sequence>
<dbReference type="GO" id="GO:0044781">
    <property type="term" value="P:bacterial-type flagellum organization"/>
    <property type="evidence" value="ECO:0007669"/>
    <property type="project" value="UniProtKB-KW"/>
</dbReference>
<name>A0A8J2V4R9_9PROT</name>
<dbReference type="AlphaFoldDB" id="A0A8J2V4R9"/>
<dbReference type="Pfam" id="PF07378">
    <property type="entry name" value="FlbT"/>
    <property type="match status" value="1"/>
</dbReference>
<evidence type="ECO:0000313" key="4">
    <source>
        <dbReference type="EMBL" id="GGD12228.1"/>
    </source>
</evidence>
<dbReference type="GO" id="GO:1902209">
    <property type="term" value="P:negative regulation of bacterial-type flagellum assembly"/>
    <property type="evidence" value="ECO:0007669"/>
    <property type="project" value="InterPro"/>
</dbReference>
<reference evidence="4" key="1">
    <citation type="journal article" date="2014" name="Int. J. Syst. Evol. Microbiol.">
        <title>Complete genome sequence of Corynebacterium casei LMG S-19264T (=DSM 44701T), isolated from a smear-ripened cheese.</title>
        <authorList>
            <consortium name="US DOE Joint Genome Institute (JGI-PGF)"/>
            <person name="Walter F."/>
            <person name="Albersmeier A."/>
            <person name="Kalinowski J."/>
            <person name="Ruckert C."/>
        </authorList>
    </citation>
    <scope>NUCLEOTIDE SEQUENCE</scope>
    <source>
        <strain evidence="4">CGMCC 1.12921</strain>
    </source>
</reference>
<gene>
    <name evidence="4" type="primary">flbT</name>
    <name evidence="4" type="ORF">GCM10011342_21270</name>
</gene>
<evidence type="ECO:0000313" key="5">
    <source>
        <dbReference type="Proteomes" id="UP000613582"/>
    </source>
</evidence>
<keyword evidence="5" id="KW-1185">Reference proteome</keyword>
<dbReference type="GO" id="GO:0006402">
    <property type="term" value="P:mRNA catabolic process"/>
    <property type="evidence" value="ECO:0007669"/>
    <property type="project" value="InterPro"/>
</dbReference>
<comment type="caution">
    <text evidence="4">The sequence shown here is derived from an EMBL/GenBank/DDBJ whole genome shotgun (WGS) entry which is preliminary data.</text>
</comment>
<evidence type="ECO:0000256" key="1">
    <source>
        <dbReference type="ARBA" id="ARBA00022491"/>
    </source>
</evidence>
<dbReference type="RefSeq" id="WP_188158442.1">
    <property type="nucleotide sequence ID" value="NZ_BMGH01000001.1"/>
</dbReference>